<name>A0A1G4IVW1_9SACH</name>
<evidence type="ECO:0000256" key="3">
    <source>
        <dbReference type="ARBA" id="ARBA00023163"/>
    </source>
</evidence>
<protein>
    <submittedName>
        <fullName evidence="6">LANO_0B02278g1_1</fullName>
    </submittedName>
</protein>
<dbReference type="Proteomes" id="UP000189911">
    <property type="component" value="Chromosome B"/>
</dbReference>
<sequence length="352" mass="39944">MTTSNKDFHFGLLRVSMIQLLKSQGFDRAPVTTVDAFTDLYVRFFQLLTLEVMKLSRSRMDEYEDIALQDVSQALMNVGLLKPMNTLDIYDENPDLVGDLGMQKFKKWCLHNAMPREARAVATPTADLLRPKDKSSKPLSMIPEYINQLDKATKKGASHNESHENDLVDQMINNGDMDDWVHFSIRKQQLNLAKRISGRDVKDINNLPALPGLKHSTLAAASAQDASEVTPPEPVITDGDERALKEKAALMKMTAFQKENRLENIRLSFEDEELTGSDSEVNINDVGFVDEEMNQDLEAFERLENTMGLTLESDSNLQLAEAENLNDTFQRRDSFDFGDEAFHNHEFDSDNY</sequence>
<dbReference type="EMBL" id="LT598450">
    <property type="protein sequence ID" value="SCU81202.1"/>
    <property type="molecule type" value="Genomic_DNA"/>
</dbReference>
<evidence type="ECO:0000313" key="6">
    <source>
        <dbReference type="EMBL" id="SCU81202.1"/>
    </source>
</evidence>
<dbReference type="Gene3D" id="1.10.20.10">
    <property type="entry name" value="Histone, subunit A"/>
    <property type="match status" value="1"/>
</dbReference>
<evidence type="ECO:0000313" key="7">
    <source>
        <dbReference type="Proteomes" id="UP000189911"/>
    </source>
</evidence>
<dbReference type="OrthoDB" id="5402929at2759"/>
<proteinExistence type="predicted"/>
<dbReference type="InterPro" id="IPR006565">
    <property type="entry name" value="BTP"/>
</dbReference>
<keyword evidence="2" id="KW-0805">Transcription regulation</keyword>
<reference evidence="7" key="1">
    <citation type="submission" date="2016-03" db="EMBL/GenBank/DDBJ databases">
        <authorList>
            <person name="Devillers Hugo."/>
        </authorList>
    </citation>
    <scope>NUCLEOTIDE SEQUENCE [LARGE SCALE GENOMIC DNA]</scope>
</reference>
<dbReference type="CDD" id="cd00076">
    <property type="entry name" value="HFD_SF"/>
    <property type="match status" value="1"/>
</dbReference>
<dbReference type="GO" id="GO:0046982">
    <property type="term" value="F:protein heterodimerization activity"/>
    <property type="evidence" value="ECO:0007669"/>
    <property type="project" value="InterPro"/>
</dbReference>
<comment type="subcellular location">
    <subcellularLocation>
        <location evidence="1">Nucleus</location>
    </subcellularLocation>
</comment>
<dbReference type="AlphaFoldDB" id="A0A1G4IVW1"/>
<evidence type="ECO:0000256" key="4">
    <source>
        <dbReference type="ARBA" id="ARBA00023242"/>
    </source>
</evidence>
<evidence type="ECO:0000259" key="5">
    <source>
        <dbReference type="SMART" id="SM00576"/>
    </source>
</evidence>
<dbReference type="InterPro" id="IPR009072">
    <property type="entry name" value="Histone-fold"/>
</dbReference>
<gene>
    <name evidence="6" type="ORF">LANO_0B02278G</name>
</gene>
<keyword evidence="3" id="KW-0804">Transcription</keyword>
<keyword evidence="4" id="KW-0539">Nucleus</keyword>
<evidence type="ECO:0000256" key="1">
    <source>
        <dbReference type="ARBA" id="ARBA00004123"/>
    </source>
</evidence>
<dbReference type="SMART" id="SM00576">
    <property type="entry name" value="BTP"/>
    <property type="match status" value="1"/>
</dbReference>
<accession>A0A1G4IVW1</accession>
<feature type="domain" description="Bromodomain associated" evidence="5">
    <location>
        <begin position="6"/>
        <end position="84"/>
    </location>
</feature>
<keyword evidence="7" id="KW-1185">Reference proteome</keyword>
<dbReference type="GO" id="GO:0005634">
    <property type="term" value="C:nucleus"/>
    <property type="evidence" value="ECO:0007669"/>
    <property type="project" value="UniProtKB-SubCell"/>
</dbReference>
<organism evidence="6 7">
    <name type="scientific">Lachancea nothofagi CBS 11611</name>
    <dbReference type="NCBI Taxonomy" id="1266666"/>
    <lineage>
        <taxon>Eukaryota</taxon>
        <taxon>Fungi</taxon>
        <taxon>Dikarya</taxon>
        <taxon>Ascomycota</taxon>
        <taxon>Saccharomycotina</taxon>
        <taxon>Saccharomycetes</taxon>
        <taxon>Saccharomycetales</taxon>
        <taxon>Saccharomycetaceae</taxon>
        <taxon>Lachancea</taxon>
    </lineage>
</organism>
<evidence type="ECO:0000256" key="2">
    <source>
        <dbReference type="ARBA" id="ARBA00023015"/>
    </source>
</evidence>